<evidence type="ECO:0000313" key="2">
    <source>
        <dbReference type="Proteomes" id="UP001143981"/>
    </source>
</evidence>
<sequence>MRAGEGYYIPVCPTDVIAQAGSTPAMALQPGSCGYGIQLTPLPQNAARSLYSTVRTLFRAILSTANVPPASSSMAGPGGPGMMQPGMAQPGMPGMTQPGMPGMAQPGMAQPSMPGMFQPNMPGMYQLGTPKVPNMAGMPAF</sequence>
<comment type="caution">
    <text evidence="1">The sequence shown here is derived from an EMBL/GenBank/DDBJ whole genome shotgun (WGS) entry which is preliminary data.</text>
</comment>
<reference evidence="1" key="1">
    <citation type="submission" date="2022-07" db="EMBL/GenBank/DDBJ databases">
        <title>Phylogenomic reconstructions and comparative analyses of Kickxellomycotina fungi.</title>
        <authorList>
            <person name="Reynolds N.K."/>
            <person name="Stajich J.E."/>
            <person name="Barry K."/>
            <person name="Grigoriev I.V."/>
            <person name="Crous P."/>
            <person name="Smith M.E."/>
        </authorList>
    </citation>
    <scope>NUCLEOTIDE SEQUENCE</scope>
    <source>
        <strain evidence="1">BCRC 34381</strain>
    </source>
</reference>
<dbReference type="Proteomes" id="UP001143981">
    <property type="component" value="Unassembled WGS sequence"/>
</dbReference>
<proteinExistence type="predicted"/>
<dbReference type="AlphaFoldDB" id="A0A9W8CLK5"/>
<protein>
    <submittedName>
        <fullName evidence="1">Uncharacterized protein</fullName>
    </submittedName>
</protein>
<keyword evidence="2" id="KW-1185">Reference proteome</keyword>
<dbReference type="OrthoDB" id="4062651at2759"/>
<name>A0A9W8CLK5_9FUNG</name>
<accession>A0A9W8CLK5</accession>
<organism evidence="1 2">
    <name type="scientific">Coemansia biformis</name>
    <dbReference type="NCBI Taxonomy" id="1286918"/>
    <lineage>
        <taxon>Eukaryota</taxon>
        <taxon>Fungi</taxon>
        <taxon>Fungi incertae sedis</taxon>
        <taxon>Zoopagomycota</taxon>
        <taxon>Kickxellomycotina</taxon>
        <taxon>Kickxellomycetes</taxon>
        <taxon>Kickxellales</taxon>
        <taxon>Kickxellaceae</taxon>
        <taxon>Coemansia</taxon>
    </lineage>
</organism>
<evidence type="ECO:0000313" key="1">
    <source>
        <dbReference type="EMBL" id="KAJ1718150.1"/>
    </source>
</evidence>
<gene>
    <name evidence="1" type="ORF">LPJ61_006805</name>
</gene>
<dbReference type="EMBL" id="JANBOI010003776">
    <property type="protein sequence ID" value="KAJ1718150.1"/>
    <property type="molecule type" value="Genomic_DNA"/>
</dbReference>